<protein>
    <recommendedName>
        <fullName evidence="4">DUF3613 domain-containing protein</fullName>
    </recommendedName>
</protein>
<feature type="signal peptide" evidence="1">
    <location>
        <begin position="1"/>
        <end position="20"/>
    </location>
</feature>
<accession>A0A267ASX3</accession>
<reference evidence="2 3" key="1">
    <citation type="submission" date="2017-08" db="EMBL/GenBank/DDBJ databases">
        <title>Genomic and metabolic characterisation of spoilage-associated Pseudomonas species.</title>
        <authorList>
            <person name="Stanborough T."/>
            <person name="Fegan N."/>
            <person name="Powell S.M."/>
            <person name="Singh T."/>
            <person name="Tamplin M.L."/>
            <person name="Chandry P.S."/>
        </authorList>
    </citation>
    <scope>NUCLEOTIDE SEQUENCE [LARGE SCALE GENOMIC DNA]</scope>
    <source>
        <strain evidence="2 3">F1801</strain>
    </source>
</reference>
<dbReference type="InterPro" id="IPR022053">
    <property type="entry name" value="DUF3613"/>
</dbReference>
<keyword evidence="1" id="KW-0732">Signal</keyword>
<proteinExistence type="predicted"/>
<dbReference type="Pfam" id="PF12266">
    <property type="entry name" value="DUF3613"/>
    <property type="match status" value="1"/>
</dbReference>
<evidence type="ECO:0000256" key="1">
    <source>
        <dbReference type="SAM" id="SignalP"/>
    </source>
</evidence>
<feature type="chain" id="PRO_5012899053" description="DUF3613 domain-containing protein" evidence="1">
    <location>
        <begin position="21"/>
        <end position="88"/>
    </location>
</feature>
<dbReference type="Proteomes" id="UP000215861">
    <property type="component" value="Unassembled WGS sequence"/>
</dbReference>
<sequence>MTLSIRVGVLLALMPLGALAIEPGPTPKNQQQTENWLQLQVSGSVQSPIRQTATPAERELSLQRWLDSYKHEIPEYYKQDEGGKAKKE</sequence>
<evidence type="ECO:0008006" key="4">
    <source>
        <dbReference type="Google" id="ProtNLM"/>
    </source>
</evidence>
<organism evidence="2 3">
    <name type="scientific">Pseudomonas fragi</name>
    <dbReference type="NCBI Taxonomy" id="296"/>
    <lineage>
        <taxon>Bacteria</taxon>
        <taxon>Pseudomonadati</taxon>
        <taxon>Pseudomonadota</taxon>
        <taxon>Gammaproteobacteria</taxon>
        <taxon>Pseudomonadales</taxon>
        <taxon>Pseudomonadaceae</taxon>
        <taxon>Pseudomonas</taxon>
    </lineage>
</organism>
<dbReference type="AlphaFoldDB" id="A0A267ASX3"/>
<dbReference type="OrthoDB" id="7068897at2"/>
<evidence type="ECO:0000313" key="2">
    <source>
        <dbReference type="EMBL" id="PAA15700.1"/>
    </source>
</evidence>
<dbReference type="RefSeq" id="WP_095035036.1">
    <property type="nucleotide sequence ID" value="NZ_NQKQ01000001.1"/>
</dbReference>
<dbReference type="EMBL" id="NQKQ01000001">
    <property type="protein sequence ID" value="PAA15700.1"/>
    <property type="molecule type" value="Genomic_DNA"/>
</dbReference>
<name>A0A267ASX3_PSEFR</name>
<comment type="caution">
    <text evidence="2">The sequence shown here is derived from an EMBL/GenBank/DDBJ whole genome shotgun (WGS) entry which is preliminary data.</text>
</comment>
<evidence type="ECO:0000313" key="3">
    <source>
        <dbReference type="Proteomes" id="UP000215861"/>
    </source>
</evidence>
<gene>
    <name evidence="2" type="ORF">CJU81_00165</name>
</gene>